<evidence type="ECO:0000313" key="10">
    <source>
        <dbReference type="Proteomes" id="UP000294321"/>
    </source>
</evidence>
<dbReference type="SUPFAM" id="SSF103473">
    <property type="entry name" value="MFS general substrate transporter"/>
    <property type="match status" value="1"/>
</dbReference>
<feature type="transmembrane region" description="Helical" evidence="7">
    <location>
        <begin position="14"/>
        <end position="33"/>
    </location>
</feature>
<feature type="transmembrane region" description="Helical" evidence="7">
    <location>
        <begin position="200"/>
        <end position="222"/>
    </location>
</feature>
<accession>A0A4P6ZLE3</accession>
<dbReference type="PROSITE" id="PS50850">
    <property type="entry name" value="MFS"/>
    <property type="match status" value="1"/>
</dbReference>
<dbReference type="Gene3D" id="1.20.1720.10">
    <property type="entry name" value="Multidrug resistance protein D"/>
    <property type="match status" value="1"/>
</dbReference>
<dbReference type="EMBL" id="CP034726">
    <property type="protein sequence ID" value="QBP18564.1"/>
    <property type="molecule type" value="Genomic_DNA"/>
</dbReference>
<evidence type="ECO:0000256" key="1">
    <source>
        <dbReference type="ARBA" id="ARBA00004651"/>
    </source>
</evidence>
<dbReference type="InterPro" id="IPR011701">
    <property type="entry name" value="MFS"/>
</dbReference>
<feature type="transmembrane region" description="Helical" evidence="7">
    <location>
        <begin position="53"/>
        <end position="73"/>
    </location>
</feature>
<feature type="transmembrane region" description="Helical" evidence="7">
    <location>
        <begin position="113"/>
        <end position="131"/>
    </location>
</feature>
<feature type="transmembrane region" description="Helical" evidence="7">
    <location>
        <begin position="167"/>
        <end position="188"/>
    </location>
</feature>
<gene>
    <name evidence="9" type="ORF">ELX58_05345</name>
</gene>
<feature type="transmembrane region" description="Helical" evidence="7">
    <location>
        <begin position="138"/>
        <end position="161"/>
    </location>
</feature>
<dbReference type="Proteomes" id="UP000294321">
    <property type="component" value="Chromosome"/>
</dbReference>
<feature type="transmembrane region" description="Helical" evidence="7">
    <location>
        <begin position="305"/>
        <end position="326"/>
    </location>
</feature>
<dbReference type="PRINTS" id="PR01036">
    <property type="entry name" value="TCRTETB"/>
</dbReference>
<feature type="transmembrane region" description="Helical" evidence="7">
    <location>
        <begin position="333"/>
        <end position="352"/>
    </location>
</feature>
<protein>
    <submittedName>
        <fullName evidence="9">DHA2 family efflux MFS transporter permease subunit</fullName>
    </submittedName>
</protein>
<feature type="domain" description="Major facilitator superfamily (MFS) profile" evidence="8">
    <location>
        <begin position="15"/>
        <end position="464"/>
    </location>
</feature>
<evidence type="ECO:0000256" key="5">
    <source>
        <dbReference type="ARBA" id="ARBA00022989"/>
    </source>
</evidence>
<dbReference type="CDD" id="cd17503">
    <property type="entry name" value="MFS_LmrB_MDR_like"/>
    <property type="match status" value="1"/>
</dbReference>
<dbReference type="OrthoDB" id="9816041at2"/>
<dbReference type="NCBIfam" id="TIGR00711">
    <property type="entry name" value="efflux_EmrB"/>
    <property type="match status" value="1"/>
</dbReference>
<dbReference type="KEGG" id="lji:ELX58_05345"/>
<evidence type="ECO:0000256" key="2">
    <source>
        <dbReference type="ARBA" id="ARBA00022448"/>
    </source>
</evidence>
<keyword evidence="6 7" id="KW-0472">Membrane</keyword>
<dbReference type="InterPro" id="IPR004638">
    <property type="entry name" value="EmrB-like"/>
</dbReference>
<keyword evidence="5 7" id="KW-1133">Transmembrane helix</keyword>
<dbReference type="GO" id="GO:0022857">
    <property type="term" value="F:transmembrane transporter activity"/>
    <property type="evidence" value="ECO:0007669"/>
    <property type="project" value="InterPro"/>
</dbReference>
<feature type="transmembrane region" description="Helical" evidence="7">
    <location>
        <begin position="358"/>
        <end position="384"/>
    </location>
</feature>
<feature type="transmembrane region" description="Helical" evidence="7">
    <location>
        <begin position="436"/>
        <end position="459"/>
    </location>
</feature>
<comment type="subcellular location">
    <subcellularLocation>
        <location evidence="1">Cell membrane</location>
        <topology evidence="1">Multi-pass membrane protein</topology>
    </subcellularLocation>
</comment>
<dbReference type="RefSeq" id="WP_133442123.1">
    <property type="nucleotide sequence ID" value="NZ_CP034726.1"/>
</dbReference>
<keyword evidence="2" id="KW-0813">Transport</keyword>
<dbReference type="Gene3D" id="1.20.1250.20">
    <property type="entry name" value="MFS general substrate transporter like domains"/>
    <property type="match status" value="1"/>
</dbReference>
<proteinExistence type="predicted"/>
<dbReference type="InterPro" id="IPR020846">
    <property type="entry name" value="MFS_dom"/>
</dbReference>
<keyword evidence="4 7" id="KW-0812">Transmembrane</keyword>
<dbReference type="Pfam" id="PF07690">
    <property type="entry name" value="MFS_1"/>
    <property type="match status" value="1"/>
</dbReference>
<evidence type="ECO:0000313" key="9">
    <source>
        <dbReference type="EMBL" id="QBP18564.1"/>
    </source>
</evidence>
<name>A0A4P6ZLE3_9LACO</name>
<dbReference type="PANTHER" id="PTHR42718:SF24">
    <property type="entry name" value="MAJOR FACILITATOR SUPERFAMILY (MFS) PROFILE DOMAIN-CONTAINING PROTEIN"/>
    <property type="match status" value="1"/>
</dbReference>
<sequence>MSKDINGETYSQKILMEIVLSGAFVALLAETFLNNGLTTIMKSLQVSQATAQWLSTAYQLVMGLMIPLSAWVFNNFKTKDSYKGMLAIFTFGSFVCFIAPNFAILLVGRIIEAIAAGALMPFIQNIVLALFPPEKRGLGLGITGLVIAFAPATGPSIAGLLLKFFNWRILFLVLSVLSGIVFLISFSYSRTLNKVHRSKLDFLSLLWSTIGFGGLLYAFSAIGNSGRIDLVETITFIVGIIFIALFCIRQNHLTKPVVSMKVFKNGIFNLSTILSTLSNFAMLGIELIIPLYLQNVRGLSALDTGLILIPGAVLTGIFNPVAGVIFDKIGARKVSVIGFVLLTLGTVPMLTFGTETNIIWIMSLYALRLVGITFITMNDFTAGINALNPRLKAHGNAASSTVRQIGSSLGTALSITMVTLGMNFNHNLGKMSSLVVGYHWAFMMMTIVAIIGLVLSFWLPKKVQKATK</sequence>
<dbReference type="GO" id="GO:0005886">
    <property type="term" value="C:plasma membrane"/>
    <property type="evidence" value="ECO:0007669"/>
    <property type="project" value="UniProtKB-SubCell"/>
</dbReference>
<dbReference type="PANTHER" id="PTHR42718">
    <property type="entry name" value="MAJOR FACILITATOR SUPERFAMILY MULTIDRUG TRANSPORTER MFSC"/>
    <property type="match status" value="1"/>
</dbReference>
<evidence type="ECO:0000256" key="7">
    <source>
        <dbReference type="SAM" id="Phobius"/>
    </source>
</evidence>
<feature type="transmembrane region" description="Helical" evidence="7">
    <location>
        <begin position="228"/>
        <end position="248"/>
    </location>
</feature>
<evidence type="ECO:0000256" key="6">
    <source>
        <dbReference type="ARBA" id="ARBA00023136"/>
    </source>
</evidence>
<evidence type="ECO:0000256" key="3">
    <source>
        <dbReference type="ARBA" id="ARBA00022475"/>
    </source>
</evidence>
<keyword evidence="3" id="KW-1003">Cell membrane</keyword>
<reference evidence="10" key="1">
    <citation type="submission" date="2018-12" db="EMBL/GenBank/DDBJ databases">
        <title>A new species of lactobacillus.</title>
        <authorList>
            <person name="Jian Y."/>
            <person name="Xin L."/>
            <person name="Hong Z.J."/>
            <person name="Ming L.Z."/>
            <person name="Hong X.Z."/>
        </authorList>
    </citation>
    <scope>NUCLEOTIDE SEQUENCE [LARGE SCALE GENOMIC DNA]</scope>
    <source>
        <strain evidence="10">HSLZ-75</strain>
    </source>
</reference>
<feature type="transmembrane region" description="Helical" evidence="7">
    <location>
        <begin position="405"/>
        <end position="424"/>
    </location>
</feature>
<feature type="transmembrane region" description="Helical" evidence="7">
    <location>
        <begin position="268"/>
        <end position="293"/>
    </location>
</feature>
<keyword evidence="10" id="KW-1185">Reference proteome</keyword>
<evidence type="ECO:0000259" key="8">
    <source>
        <dbReference type="PROSITE" id="PS50850"/>
    </source>
</evidence>
<organism evidence="9 10">
    <name type="scientific">Acetilactobacillus jinshanensis</name>
    <dbReference type="NCBI Taxonomy" id="1720083"/>
    <lineage>
        <taxon>Bacteria</taxon>
        <taxon>Bacillati</taxon>
        <taxon>Bacillota</taxon>
        <taxon>Bacilli</taxon>
        <taxon>Lactobacillales</taxon>
        <taxon>Lactobacillaceae</taxon>
        <taxon>Acetilactobacillus</taxon>
    </lineage>
</organism>
<feature type="transmembrane region" description="Helical" evidence="7">
    <location>
        <begin position="85"/>
        <end position="107"/>
    </location>
</feature>
<dbReference type="InterPro" id="IPR036259">
    <property type="entry name" value="MFS_trans_sf"/>
</dbReference>
<dbReference type="AlphaFoldDB" id="A0A4P6ZLE3"/>
<evidence type="ECO:0000256" key="4">
    <source>
        <dbReference type="ARBA" id="ARBA00022692"/>
    </source>
</evidence>